<organism evidence="1 2">
    <name type="scientific">Gossypium arboreum</name>
    <name type="common">Tree cotton</name>
    <name type="synonym">Gossypium nanking</name>
    <dbReference type="NCBI Taxonomy" id="29729"/>
    <lineage>
        <taxon>Eukaryota</taxon>
        <taxon>Viridiplantae</taxon>
        <taxon>Streptophyta</taxon>
        <taxon>Embryophyta</taxon>
        <taxon>Tracheophyta</taxon>
        <taxon>Spermatophyta</taxon>
        <taxon>Magnoliopsida</taxon>
        <taxon>eudicotyledons</taxon>
        <taxon>Gunneridae</taxon>
        <taxon>Pentapetalae</taxon>
        <taxon>rosids</taxon>
        <taxon>malvids</taxon>
        <taxon>Malvales</taxon>
        <taxon>Malvaceae</taxon>
        <taxon>Malvoideae</taxon>
        <taxon>Gossypium</taxon>
    </lineage>
</organism>
<proteinExistence type="predicted"/>
<accession>A0A0B0P606</accession>
<sequence>MVCLCEEV</sequence>
<reference evidence="2" key="1">
    <citation type="submission" date="2014-09" db="EMBL/GenBank/DDBJ databases">
        <authorList>
            <person name="Mudge J."/>
            <person name="Ramaraj T."/>
            <person name="Lindquist I.E."/>
            <person name="Bharti A.K."/>
            <person name="Sundararajan A."/>
            <person name="Cameron C.T."/>
            <person name="Woodward J.E."/>
            <person name="May G.D."/>
            <person name="Brubaker C."/>
            <person name="Broadhvest J."/>
            <person name="Wilkins T.A."/>
        </authorList>
    </citation>
    <scope>NUCLEOTIDE SEQUENCE</scope>
    <source>
        <strain evidence="2">cv. AKA8401</strain>
    </source>
</reference>
<evidence type="ECO:0000313" key="2">
    <source>
        <dbReference type="Proteomes" id="UP000032142"/>
    </source>
</evidence>
<keyword evidence="2" id="KW-1185">Reference proteome</keyword>
<evidence type="ECO:0000313" key="1">
    <source>
        <dbReference type="EMBL" id="KHG20495.1"/>
    </source>
</evidence>
<dbReference type="EMBL" id="KN415859">
    <property type="protein sequence ID" value="KHG20495.1"/>
    <property type="molecule type" value="Genomic_DNA"/>
</dbReference>
<name>A0A0B0P606_GOSAR</name>
<gene>
    <name evidence="1" type="ORF">F383_26447</name>
</gene>
<protein>
    <submittedName>
        <fullName evidence="1">Uncharacterized protein</fullName>
    </submittedName>
</protein>
<dbReference type="Proteomes" id="UP000032142">
    <property type="component" value="Unassembled WGS sequence"/>
</dbReference>